<dbReference type="EMBL" id="AGDY01000010">
    <property type="protein sequence ID" value="EMB19654.1"/>
    <property type="molecule type" value="Genomic_DNA"/>
</dbReference>
<proteinExistence type="predicted"/>
<reference evidence="1" key="1">
    <citation type="submission" date="2012-01" db="EMBL/GenBank/DDBJ databases">
        <title>The Genome Sequence of Treponema denticola OTK.</title>
        <authorList>
            <consortium name="The Broad Institute Genome Sequencing Platform"/>
            <person name="Earl A."/>
            <person name="Ward D."/>
            <person name="Feldgarden M."/>
            <person name="Gevers D."/>
            <person name="Blanton J.M."/>
            <person name="Fenno C.J."/>
            <person name="Baranova O.V."/>
            <person name="Mathney J."/>
            <person name="Dewhirst F.E."/>
            <person name="Izard J."/>
            <person name="Young S.K."/>
            <person name="Zeng Q."/>
            <person name="Gargeya S."/>
            <person name="Fitzgerald M."/>
            <person name="Haas B."/>
            <person name="Abouelleil A."/>
            <person name="Alvarado L."/>
            <person name="Arachchi H.M."/>
            <person name="Berlin A."/>
            <person name="Chapman S.B."/>
            <person name="Gearin G."/>
            <person name="Goldberg J."/>
            <person name="Griggs A."/>
            <person name="Gujja S."/>
            <person name="Hansen M."/>
            <person name="Heiman D."/>
            <person name="Howarth C."/>
            <person name="Larimer J."/>
            <person name="Lui A."/>
            <person name="MacDonald P.J.P."/>
            <person name="McCowen C."/>
            <person name="Montmayeur A."/>
            <person name="Murphy C."/>
            <person name="Neiman D."/>
            <person name="Pearson M."/>
            <person name="Priest M."/>
            <person name="Roberts A."/>
            <person name="Saif S."/>
            <person name="Shea T."/>
            <person name="Sisk P."/>
            <person name="Stolte C."/>
            <person name="Sykes S."/>
            <person name="Wortman J."/>
            <person name="Nusbaum C."/>
            <person name="Birren B."/>
        </authorList>
    </citation>
    <scope>NUCLEOTIDE SEQUENCE [LARGE SCALE GENOMIC DNA]</scope>
    <source>
        <strain evidence="1">OTK</strain>
    </source>
</reference>
<sequence length="288" mass="34686">MLEHLDKKDFDKYSDFAYSLALDQKTSSYPTYTDGIKTKKDFILHAKRGINDKTHQILLFKYEKEIAGWIHYYVLEKDKLIGFEAFNIQHHFEIAFDEFIKYIIPKYKGYKIHFGFPEINYSAISHLKKCEFDCIEKSYVNILKLKDYTTKEEDECIIPASKDNFNEFKKLHDTCENMYWNSDRLYDAIINPNEKHRWYIYLYYQNQKLTGNIYFICINYFMEIFGIDYIDKKFNPVIFKNLTIKALNKAKEIKISHLYFFADKNEHCILQDLGFTHIGNYELYKKVL</sequence>
<dbReference type="RefSeq" id="WP_002693459.1">
    <property type="nucleotide sequence ID" value="NZ_CM001797.1"/>
</dbReference>
<dbReference type="AlphaFoldDB" id="A0A0F6MLB2"/>
<accession>A0A0F6MLB2</accession>
<evidence type="ECO:0000313" key="1">
    <source>
        <dbReference type="EMBL" id="EMB19654.1"/>
    </source>
</evidence>
<name>A0A0F6MLB2_TREDN</name>
<dbReference type="PATRIC" id="fig|999434.4.peg.2447"/>
<protein>
    <recommendedName>
        <fullName evidence="2">N-acetyltransferase domain-containing protein</fullName>
    </recommendedName>
</protein>
<organism evidence="1">
    <name type="scientific">Treponema denticola OTK</name>
    <dbReference type="NCBI Taxonomy" id="999434"/>
    <lineage>
        <taxon>Bacteria</taxon>
        <taxon>Pseudomonadati</taxon>
        <taxon>Spirochaetota</taxon>
        <taxon>Spirochaetia</taxon>
        <taxon>Spirochaetales</taxon>
        <taxon>Treponemataceae</taxon>
        <taxon>Treponema</taxon>
    </lineage>
</organism>
<comment type="caution">
    <text evidence="1">The sequence shown here is derived from an EMBL/GenBank/DDBJ whole genome shotgun (WGS) entry which is preliminary data.</text>
</comment>
<dbReference type="HOGENOM" id="CLU_966252_0_0_12"/>
<dbReference type="Proteomes" id="UP000011701">
    <property type="component" value="Chromosome"/>
</dbReference>
<gene>
    <name evidence="1" type="ORF">HMPREF9723_02351</name>
</gene>
<evidence type="ECO:0008006" key="2">
    <source>
        <dbReference type="Google" id="ProtNLM"/>
    </source>
</evidence>